<organism evidence="2 3">
    <name type="scientific">Halobacterium jilantaiense</name>
    <dbReference type="NCBI Taxonomy" id="355548"/>
    <lineage>
        <taxon>Archaea</taxon>
        <taxon>Methanobacteriati</taxon>
        <taxon>Methanobacteriota</taxon>
        <taxon>Stenosarchaea group</taxon>
        <taxon>Halobacteria</taxon>
        <taxon>Halobacteriales</taxon>
        <taxon>Halobacteriaceae</taxon>
        <taxon>Halobacterium</taxon>
    </lineage>
</organism>
<evidence type="ECO:0000256" key="1">
    <source>
        <dbReference type="SAM" id="Phobius"/>
    </source>
</evidence>
<feature type="transmembrane region" description="Helical" evidence="1">
    <location>
        <begin position="12"/>
        <end position="32"/>
    </location>
</feature>
<sequence>MTTQSADETDMGVGIGIVLGLVTVAAAAYAFVSPGQFQTAVGFGAAVTLAATSVAAIHIWG</sequence>
<accession>A0A1I0N7X5</accession>
<feature type="transmembrane region" description="Helical" evidence="1">
    <location>
        <begin position="39"/>
        <end position="60"/>
    </location>
</feature>
<evidence type="ECO:0000313" key="2">
    <source>
        <dbReference type="EMBL" id="SEV96978.1"/>
    </source>
</evidence>
<keyword evidence="1" id="KW-0812">Transmembrane</keyword>
<evidence type="ECO:0000313" key="3">
    <source>
        <dbReference type="Proteomes" id="UP000198518"/>
    </source>
</evidence>
<dbReference type="Proteomes" id="UP000198518">
    <property type="component" value="Unassembled WGS sequence"/>
</dbReference>
<keyword evidence="3" id="KW-1185">Reference proteome</keyword>
<reference evidence="2 3" key="1">
    <citation type="submission" date="2016-10" db="EMBL/GenBank/DDBJ databases">
        <authorList>
            <person name="de Groot N.N."/>
        </authorList>
    </citation>
    <scope>NUCLEOTIDE SEQUENCE [LARGE SCALE GENOMIC DNA]</scope>
    <source>
        <strain evidence="2 3">CGMCC 1.5337</strain>
    </source>
</reference>
<dbReference type="Pfam" id="PF24369">
    <property type="entry name" value="DUF7525"/>
    <property type="match status" value="1"/>
</dbReference>
<name>A0A1I0N7X5_9EURY</name>
<dbReference type="STRING" id="355548.SAMN04487945_0655"/>
<protein>
    <submittedName>
        <fullName evidence="2">Uncharacterized protein</fullName>
    </submittedName>
</protein>
<dbReference type="EMBL" id="FOJA01000001">
    <property type="protein sequence ID" value="SEV96978.1"/>
    <property type="molecule type" value="Genomic_DNA"/>
</dbReference>
<dbReference type="InterPro" id="IPR055947">
    <property type="entry name" value="DUF7525"/>
</dbReference>
<gene>
    <name evidence="2" type="ORF">SAMN04487945_0655</name>
</gene>
<keyword evidence="1" id="KW-0472">Membrane</keyword>
<dbReference type="RefSeq" id="WP_089667960.1">
    <property type="nucleotide sequence ID" value="NZ_FOJA01000001.1"/>
</dbReference>
<dbReference type="AlphaFoldDB" id="A0A1I0N7X5"/>
<proteinExistence type="predicted"/>
<keyword evidence="1" id="KW-1133">Transmembrane helix</keyword>